<evidence type="ECO:0000256" key="13">
    <source>
        <dbReference type="ARBA" id="ARBA00023315"/>
    </source>
</evidence>
<dbReference type="GO" id="GO:0071555">
    <property type="term" value="P:cell wall organization"/>
    <property type="evidence" value="ECO:0007669"/>
    <property type="project" value="UniProtKB-KW"/>
</dbReference>
<feature type="binding site" evidence="18">
    <location>
        <begin position="81"/>
        <end position="82"/>
    </location>
    <ligand>
        <name>UDP-N-acetyl-alpha-D-glucosamine</name>
        <dbReference type="ChEBI" id="CHEBI:57705"/>
    </ligand>
</feature>
<feature type="domain" description="Mannose-1-phosphate guanyltransferase C-terminal" evidence="20">
    <location>
        <begin position="272"/>
        <end position="358"/>
    </location>
</feature>
<evidence type="ECO:0000256" key="9">
    <source>
        <dbReference type="ARBA" id="ARBA00022842"/>
    </source>
</evidence>
<evidence type="ECO:0000256" key="3">
    <source>
        <dbReference type="ARBA" id="ARBA00007947"/>
    </source>
</evidence>
<keyword evidence="22" id="KW-1185">Reference proteome</keyword>
<comment type="pathway">
    <text evidence="18">Nucleotide-sugar biosynthesis; UDP-N-acetyl-alpha-D-glucosamine biosynthesis; UDP-N-acetyl-alpha-D-glucosamine from N-acetyl-alpha-D-glucosamine 1-phosphate: step 1/1.</text>
</comment>
<dbReference type="InterPro" id="IPR011004">
    <property type="entry name" value="Trimer_LpxA-like_sf"/>
</dbReference>
<dbReference type="GO" id="GO:0006048">
    <property type="term" value="P:UDP-N-acetylglucosamine biosynthetic process"/>
    <property type="evidence" value="ECO:0007669"/>
    <property type="project" value="UniProtKB-UniPathway"/>
</dbReference>
<dbReference type="GO" id="GO:0003977">
    <property type="term" value="F:UDP-N-acetylglucosamine diphosphorylase activity"/>
    <property type="evidence" value="ECO:0007669"/>
    <property type="project" value="UniProtKB-UniRule"/>
</dbReference>
<feature type="active site" description="Proton acceptor" evidence="18">
    <location>
        <position position="369"/>
    </location>
</feature>
<comment type="subcellular location">
    <subcellularLocation>
        <location evidence="1 18">Cytoplasm</location>
    </subcellularLocation>
</comment>
<evidence type="ECO:0000256" key="12">
    <source>
        <dbReference type="ARBA" id="ARBA00023268"/>
    </source>
</evidence>
<evidence type="ECO:0000256" key="2">
    <source>
        <dbReference type="ARBA" id="ARBA00007707"/>
    </source>
</evidence>
<comment type="pathway">
    <text evidence="18">Bacterial outer membrane biogenesis; LPS lipid A biosynthesis.</text>
</comment>
<evidence type="ECO:0000256" key="6">
    <source>
        <dbReference type="ARBA" id="ARBA00022695"/>
    </source>
</evidence>
<dbReference type="PANTHER" id="PTHR43584">
    <property type="entry name" value="NUCLEOTIDYL TRANSFERASE"/>
    <property type="match status" value="1"/>
</dbReference>
<dbReference type="EMBL" id="BDFE01000015">
    <property type="protein sequence ID" value="GAU08689.1"/>
    <property type="molecule type" value="Genomic_DNA"/>
</dbReference>
<dbReference type="InterPro" id="IPR029044">
    <property type="entry name" value="Nucleotide-diphossugar_trans"/>
</dbReference>
<feature type="binding site" evidence="18">
    <location>
        <position position="357"/>
    </location>
    <ligand>
        <name>UDP-N-acetyl-alpha-D-glucosamine</name>
        <dbReference type="ChEBI" id="CHEBI:57705"/>
    </ligand>
</feature>
<evidence type="ECO:0000256" key="11">
    <source>
        <dbReference type="ARBA" id="ARBA00022984"/>
    </source>
</evidence>
<dbReference type="EC" id="2.7.7.23" evidence="18"/>
<comment type="similarity">
    <text evidence="2 18">In the C-terminal section; belongs to the transferase hexapeptide repeat family.</text>
</comment>
<evidence type="ECO:0000256" key="14">
    <source>
        <dbReference type="ARBA" id="ARBA00023316"/>
    </source>
</evidence>
<dbReference type="Gene3D" id="2.160.10.10">
    <property type="entry name" value="Hexapeptide repeat proteins"/>
    <property type="match status" value="1"/>
</dbReference>
<keyword evidence="4 18" id="KW-0963">Cytoplasm</keyword>
<dbReference type="CDD" id="cd02540">
    <property type="entry name" value="GT2_GlmU_N_bac"/>
    <property type="match status" value="1"/>
</dbReference>
<evidence type="ECO:0000313" key="22">
    <source>
        <dbReference type="Proteomes" id="UP000095200"/>
    </source>
</evidence>
<keyword evidence="5 18" id="KW-0808">Transferase</keyword>
<feature type="binding site" evidence="18">
    <location>
        <position position="176"/>
    </location>
    <ligand>
        <name>UDP-N-acetyl-alpha-D-glucosamine</name>
        <dbReference type="ChEBI" id="CHEBI:57705"/>
    </ligand>
</feature>
<keyword evidence="8 18" id="KW-0677">Repeat</keyword>
<evidence type="ECO:0000256" key="1">
    <source>
        <dbReference type="ARBA" id="ARBA00004496"/>
    </source>
</evidence>
<accession>A0A194AIW6</accession>
<dbReference type="Proteomes" id="UP000095200">
    <property type="component" value="Unassembled WGS sequence"/>
</dbReference>
<name>A0A194AIW6_9BACT</name>
<feature type="binding site" evidence="18">
    <location>
        <position position="144"/>
    </location>
    <ligand>
        <name>UDP-N-acetyl-alpha-D-glucosamine</name>
        <dbReference type="ChEBI" id="CHEBI:57705"/>
    </ligand>
</feature>
<feature type="binding site" evidence="18">
    <location>
        <position position="159"/>
    </location>
    <ligand>
        <name>UDP-N-acetyl-alpha-D-glucosamine</name>
        <dbReference type="ChEBI" id="CHEBI:57705"/>
    </ligand>
</feature>
<dbReference type="UniPathway" id="UPA00113">
    <property type="reaction ID" value="UER00532"/>
</dbReference>
<dbReference type="GO" id="GO:0009252">
    <property type="term" value="P:peptidoglycan biosynthetic process"/>
    <property type="evidence" value="ECO:0007669"/>
    <property type="project" value="UniProtKB-UniRule"/>
</dbReference>
<feature type="binding site" evidence="18">
    <location>
        <position position="76"/>
    </location>
    <ligand>
        <name>UDP-N-acetyl-alpha-D-glucosamine</name>
        <dbReference type="ChEBI" id="CHEBI:57705"/>
    </ligand>
</feature>
<evidence type="ECO:0000256" key="17">
    <source>
        <dbReference type="ARBA" id="ARBA00049628"/>
    </source>
</evidence>
<dbReference type="InterPro" id="IPR001451">
    <property type="entry name" value="Hexapep"/>
</dbReference>
<keyword evidence="10 18" id="KW-0133">Cell shape</keyword>
<evidence type="ECO:0000313" key="21">
    <source>
        <dbReference type="EMBL" id="GAU08689.1"/>
    </source>
</evidence>
<evidence type="ECO:0000259" key="19">
    <source>
        <dbReference type="Pfam" id="PF12804"/>
    </source>
</evidence>
<dbReference type="SUPFAM" id="SSF53448">
    <property type="entry name" value="Nucleotide-diphospho-sugar transferases"/>
    <property type="match status" value="1"/>
</dbReference>
<keyword evidence="9 18" id="KW-0460">Magnesium</keyword>
<comment type="catalytic activity">
    <reaction evidence="16 18">
        <text>N-acetyl-alpha-D-glucosamine 1-phosphate + UTP + H(+) = UDP-N-acetyl-alpha-D-glucosamine + diphosphate</text>
        <dbReference type="Rhea" id="RHEA:13509"/>
        <dbReference type="ChEBI" id="CHEBI:15378"/>
        <dbReference type="ChEBI" id="CHEBI:33019"/>
        <dbReference type="ChEBI" id="CHEBI:46398"/>
        <dbReference type="ChEBI" id="CHEBI:57705"/>
        <dbReference type="ChEBI" id="CHEBI:57776"/>
        <dbReference type="EC" id="2.7.7.23"/>
    </reaction>
</comment>
<feature type="binding site" evidence="18">
    <location>
        <position position="411"/>
    </location>
    <ligand>
        <name>acetyl-CoA</name>
        <dbReference type="ChEBI" id="CHEBI:57288"/>
    </ligand>
</feature>
<dbReference type="InterPro" id="IPR056729">
    <property type="entry name" value="GMPPB_C"/>
</dbReference>
<evidence type="ECO:0000256" key="10">
    <source>
        <dbReference type="ARBA" id="ARBA00022960"/>
    </source>
</evidence>
<dbReference type="HAMAP" id="MF_01631">
    <property type="entry name" value="GlmU"/>
    <property type="match status" value="1"/>
</dbReference>
<dbReference type="RefSeq" id="WP_069858417.1">
    <property type="nucleotide sequence ID" value="NZ_BDFE01000015.1"/>
</dbReference>
<comment type="subunit">
    <text evidence="18">Homotrimer.</text>
</comment>
<dbReference type="GO" id="GO:0000287">
    <property type="term" value="F:magnesium ion binding"/>
    <property type="evidence" value="ECO:0007669"/>
    <property type="project" value="UniProtKB-UniRule"/>
</dbReference>
<dbReference type="InterPro" id="IPR005882">
    <property type="entry name" value="Bifunctional_GlmU"/>
</dbReference>
<feature type="binding site" evidence="18">
    <location>
        <position position="107"/>
    </location>
    <ligand>
        <name>Mg(2+)</name>
        <dbReference type="ChEBI" id="CHEBI:18420"/>
    </ligand>
</feature>
<dbReference type="OrthoDB" id="9775031at2"/>
<feature type="binding site" evidence="18">
    <location>
        <position position="386"/>
    </location>
    <ligand>
        <name>acetyl-CoA</name>
        <dbReference type="ChEBI" id="CHEBI:57288"/>
    </ligand>
</feature>
<feature type="binding site" evidence="18">
    <location>
        <position position="372"/>
    </location>
    <ligand>
        <name>UDP-N-acetyl-alpha-D-glucosamine</name>
        <dbReference type="ChEBI" id="CHEBI:57705"/>
    </ligand>
</feature>
<sequence>MFDASIGALILAGGKGTRLYSTRPKVLQTILETPLLEYVYARFDPLFGKRVWTIVGFGHEALETAFPHAKERFILQSPQRGTGHALQVAWPTIRNSGVSHLVVANGDTPFVSEQALEDLVNLGLEENADIAFLSIVMDDPGSYGRVVRKSNGSVSAIVEARDFERMDPGDEIHEVNSGIYLLRVDAVNKLLPLLTDDNAQQELYITQLVDLACSTGMRVVAIEQGDGPELFGINTPQELVDAENRLCPHIVQDWIDQGVIIRNREVVRIGPKVELAPGVDITGPCEIYGHSVLGPGTRVHSHCRIENSQLNGCQVHSFSHIHNAQVGKDCSVGPYARLRPGTVLDRDVRVGNFVEIKKGVMGEGSKASHLTYIGDAVIGKGVNIGAGTITCNYDGTNKHMTHIGDGSFIGSNTAMVAPVRIGRDVLVGAGTVVTKDVPDESLCIARAKQKNLKR</sequence>
<reference evidence="22" key="1">
    <citation type="submission" date="2016-06" db="EMBL/GenBank/DDBJ databases">
        <title>Draft genome sequence of Desulfoplanes formicivorans strain Pf12B.</title>
        <authorList>
            <person name="Watanabe M."/>
            <person name="Kojima H."/>
            <person name="Fukui M."/>
        </authorList>
    </citation>
    <scope>NUCLEOTIDE SEQUENCE [LARGE SCALE GENOMIC DNA]</scope>
    <source>
        <strain evidence="22">Pf12B</strain>
    </source>
</reference>
<dbReference type="InterPro" id="IPR025877">
    <property type="entry name" value="MobA-like_NTP_Trfase"/>
</dbReference>
<evidence type="ECO:0000256" key="18">
    <source>
        <dbReference type="HAMAP-Rule" id="MF_01631"/>
    </source>
</evidence>
<evidence type="ECO:0000259" key="20">
    <source>
        <dbReference type="Pfam" id="PF25087"/>
    </source>
</evidence>
<evidence type="ECO:0000256" key="16">
    <source>
        <dbReference type="ARBA" id="ARBA00048493"/>
    </source>
</evidence>
<dbReference type="AlphaFoldDB" id="A0A194AIW6"/>
<dbReference type="STRING" id="1592317.DPF_1405"/>
<keyword evidence="6 18" id="KW-0548">Nucleotidyltransferase</keyword>
<evidence type="ECO:0000256" key="8">
    <source>
        <dbReference type="ARBA" id="ARBA00022737"/>
    </source>
</evidence>
<comment type="cofactor">
    <cofactor evidence="18">
        <name>Mg(2+)</name>
        <dbReference type="ChEBI" id="CHEBI:18420"/>
    </cofactor>
    <text evidence="18">Binds 1 Mg(2+) ion per subunit.</text>
</comment>
<gene>
    <name evidence="18" type="primary">glmU</name>
    <name evidence="21" type="ORF">DPF_1405</name>
</gene>
<proteinExistence type="inferred from homology"/>
<evidence type="ECO:0000256" key="5">
    <source>
        <dbReference type="ARBA" id="ARBA00022679"/>
    </source>
</evidence>
<dbReference type="Pfam" id="PF25087">
    <property type="entry name" value="GMPPB_C"/>
    <property type="match status" value="1"/>
</dbReference>
<feature type="domain" description="MobA-like NTP transferase" evidence="19">
    <location>
        <begin position="8"/>
        <end position="134"/>
    </location>
</feature>
<feature type="binding site" evidence="18">
    <location>
        <position position="446"/>
    </location>
    <ligand>
        <name>acetyl-CoA</name>
        <dbReference type="ChEBI" id="CHEBI:57288"/>
    </ligand>
</feature>
<feature type="binding site" evidence="18">
    <location>
        <position position="339"/>
    </location>
    <ligand>
        <name>UDP-N-acetyl-alpha-D-glucosamine</name>
        <dbReference type="ChEBI" id="CHEBI:57705"/>
    </ligand>
</feature>
<comment type="caution">
    <text evidence="18">Lacks conserved residue(s) required for the propagation of feature annotation.</text>
</comment>
<dbReference type="GO" id="GO:0008360">
    <property type="term" value="P:regulation of cell shape"/>
    <property type="evidence" value="ECO:0007669"/>
    <property type="project" value="UniProtKB-KW"/>
</dbReference>
<feature type="binding site" evidence="18">
    <location>
        <begin position="392"/>
        <end position="393"/>
    </location>
    <ligand>
        <name>acetyl-CoA</name>
        <dbReference type="ChEBI" id="CHEBI:57288"/>
    </ligand>
</feature>
<dbReference type="GO" id="GO:0000902">
    <property type="term" value="P:cell morphogenesis"/>
    <property type="evidence" value="ECO:0007669"/>
    <property type="project" value="UniProtKB-UniRule"/>
</dbReference>
<comment type="caution">
    <text evidence="21">The sequence shown here is derived from an EMBL/GenBank/DDBJ whole genome shotgun (WGS) entry which is preliminary data.</text>
</comment>
<keyword evidence="12 18" id="KW-0511">Multifunctional enzyme</keyword>
<feature type="binding site" evidence="18">
    <location>
        <position position="25"/>
    </location>
    <ligand>
        <name>UDP-N-acetyl-alpha-D-glucosamine</name>
        <dbReference type="ChEBI" id="CHEBI:57705"/>
    </ligand>
</feature>
<feature type="binding site" evidence="18">
    <location>
        <position position="383"/>
    </location>
    <ligand>
        <name>UDP-N-acetyl-alpha-D-glucosamine</name>
        <dbReference type="ChEBI" id="CHEBI:57705"/>
    </ligand>
</feature>
<feature type="region of interest" description="Pyrophosphorylase" evidence="18">
    <location>
        <begin position="1"/>
        <end position="236"/>
    </location>
</feature>
<dbReference type="GO" id="GO:0005737">
    <property type="term" value="C:cytoplasm"/>
    <property type="evidence" value="ECO:0007669"/>
    <property type="project" value="UniProtKB-SubCell"/>
</dbReference>
<dbReference type="Gene3D" id="3.90.550.10">
    <property type="entry name" value="Spore Coat Polysaccharide Biosynthesis Protein SpsA, Chain A"/>
    <property type="match status" value="1"/>
</dbReference>
<dbReference type="GO" id="GO:0019134">
    <property type="term" value="F:glucosamine-1-phosphate N-acetyltransferase activity"/>
    <property type="evidence" value="ECO:0007669"/>
    <property type="project" value="UniProtKB-UniRule"/>
</dbReference>
<dbReference type="SUPFAM" id="SSF51161">
    <property type="entry name" value="Trimeric LpxA-like enzymes"/>
    <property type="match status" value="1"/>
</dbReference>
<evidence type="ECO:0000256" key="15">
    <source>
        <dbReference type="ARBA" id="ARBA00048247"/>
    </source>
</evidence>
<comment type="similarity">
    <text evidence="3 18">In the N-terminal section; belongs to the N-acetylglucosamine-1-phosphate uridyltransferase family.</text>
</comment>
<dbReference type="CDD" id="cd03353">
    <property type="entry name" value="LbH_GlmU_C"/>
    <property type="match status" value="1"/>
</dbReference>
<dbReference type="InterPro" id="IPR038009">
    <property type="entry name" value="GlmU_C_LbH"/>
</dbReference>
<feature type="binding site" evidence="18">
    <location>
        <position position="429"/>
    </location>
    <ligand>
        <name>acetyl-CoA</name>
        <dbReference type="ChEBI" id="CHEBI:57288"/>
    </ligand>
</feature>
<comment type="function">
    <text evidence="17 18">Catalyzes the last two sequential reactions in the de novo biosynthetic pathway for UDP-N-acetylglucosamine (UDP-GlcNAc). The C-terminal domain catalyzes the transfer of acetyl group from acetyl coenzyme A to glucosamine-1-phosphate (GlcN-1-P) to produce N-acetylglucosamine-1-phosphate (GlcNAc-1-P), which is converted into UDP-GlcNAc by the transfer of uridine 5-monophosphate (from uridine 5-triphosphate), a reaction catalyzed by the N-terminal domain.</text>
</comment>
<protein>
    <recommendedName>
        <fullName evidence="18">Bifunctional protein GlmU</fullName>
    </recommendedName>
    <domain>
        <recommendedName>
            <fullName evidence="18">UDP-N-acetylglucosamine pyrophosphorylase</fullName>
            <ecNumber evidence="18">2.7.7.23</ecNumber>
        </recommendedName>
        <alternativeName>
            <fullName evidence="18">N-acetylglucosamine-1-phosphate uridyltransferase</fullName>
        </alternativeName>
    </domain>
    <domain>
        <recommendedName>
            <fullName evidence="18">Glucosamine-1-phosphate N-acetyltransferase</fullName>
            <ecNumber evidence="18">2.3.1.157</ecNumber>
        </recommendedName>
    </domain>
</protein>
<dbReference type="GO" id="GO:0009245">
    <property type="term" value="P:lipid A biosynthetic process"/>
    <property type="evidence" value="ECO:0007669"/>
    <property type="project" value="UniProtKB-UniRule"/>
</dbReference>
<organism evidence="21 22">
    <name type="scientific">Desulfoplanes formicivorans</name>
    <dbReference type="NCBI Taxonomy" id="1592317"/>
    <lineage>
        <taxon>Bacteria</taxon>
        <taxon>Pseudomonadati</taxon>
        <taxon>Thermodesulfobacteriota</taxon>
        <taxon>Desulfovibrionia</taxon>
        <taxon>Desulfovibrionales</taxon>
        <taxon>Desulfoplanaceae</taxon>
        <taxon>Desulfoplanes</taxon>
    </lineage>
</organism>
<dbReference type="EC" id="2.3.1.157" evidence="18"/>
<comment type="pathway">
    <text evidence="18">Nucleotide-sugar biosynthesis; UDP-N-acetyl-alpha-D-glucosamine biosynthesis; N-acetyl-alpha-D-glucosamine 1-phosphate from alpha-D-glucosamine 6-phosphate (route II): step 2/2.</text>
</comment>
<keyword evidence="14 18" id="KW-0961">Cell wall biogenesis/degradation</keyword>
<dbReference type="UniPathway" id="UPA00973"/>
<dbReference type="GO" id="GO:0016020">
    <property type="term" value="C:membrane"/>
    <property type="evidence" value="ECO:0007669"/>
    <property type="project" value="GOC"/>
</dbReference>
<dbReference type="NCBIfam" id="TIGR01173">
    <property type="entry name" value="glmU"/>
    <property type="match status" value="1"/>
</dbReference>
<feature type="region of interest" description="Linker" evidence="18">
    <location>
        <begin position="237"/>
        <end position="257"/>
    </location>
</feature>
<feature type="binding site" evidence="18">
    <location>
        <position position="234"/>
    </location>
    <ligand>
        <name>Mg(2+)</name>
        <dbReference type="ChEBI" id="CHEBI:18420"/>
    </ligand>
</feature>
<keyword evidence="7 18" id="KW-0479">Metal-binding</keyword>
<keyword evidence="13 18" id="KW-0012">Acyltransferase</keyword>
<dbReference type="InterPro" id="IPR050065">
    <property type="entry name" value="GlmU-like"/>
</dbReference>
<comment type="catalytic activity">
    <reaction evidence="15 18">
        <text>alpha-D-glucosamine 1-phosphate + acetyl-CoA = N-acetyl-alpha-D-glucosamine 1-phosphate + CoA + H(+)</text>
        <dbReference type="Rhea" id="RHEA:13725"/>
        <dbReference type="ChEBI" id="CHEBI:15378"/>
        <dbReference type="ChEBI" id="CHEBI:57287"/>
        <dbReference type="ChEBI" id="CHEBI:57288"/>
        <dbReference type="ChEBI" id="CHEBI:57776"/>
        <dbReference type="ChEBI" id="CHEBI:58516"/>
        <dbReference type="EC" id="2.3.1.157"/>
    </reaction>
</comment>
<feature type="region of interest" description="N-acetyltransferase" evidence="18">
    <location>
        <begin position="258"/>
        <end position="454"/>
    </location>
</feature>
<dbReference type="PANTHER" id="PTHR43584:SF3">
    <property type="entry name" value="BIFUNCTIONAL PROTEIN GLMU"/>
    <property type="match status" value="1"/>
</dbReference>
<evidence type="ECO:0000256" key="4">
    <source>
        <dbReference type="ARBA" id="ARBA00022490"/>
    </source>
</evidence>
<feature type="binding site" evidence="18">
    <location>
        <position position="234"/>
    </location>
    <ligand>
        <name>UDP-N-acetyl-alpha-D-glucosamine</name>
        <dbReference type="ChEBI" id="CHEBI:57705"/>
    </ligand>
</feature>
<dbReference type="Pfam" id="PF12804">
    <property type="entry name" value="NTP_transf_3"/>
    <property type="match status" value="1"/>
</dbReference>
<keyword evidence="11 18" id="KW-0573">Peptidoglycan synthesis</keyword>
<dbReference type="Pfam" id="PF00132">
    <property type="entry name" value="Hexapep"/>
    <property type="match status" value="1"/>
</dbReference>
<evidence type="ECO:0000256" key="7">
    <source>
        <dbReference type="ARBA" id="ARBA00022723"/>
    </source>
</evidence>